<reference evidence="1" key="1">
    <citation type="journal article" date="2021" name="Environ. Microbiol.">
        <title>Gene family expansions and transcriptome signatures uncover fungal adaptations to wood decay.</title>
        <authorList>
            <person name="Hage H."/>
            <person name="Miyauchi S."/>
            <person name="Viragh M."/>
            <person name="Drula E."/>
            <person name="Min B."/>
            <person name="Chaduli D."/>
            <person name="Navarro D."/>
            <person name="Favel A."/>
            <person name="Norest M."/>
            <person name="Lesage-Meessen L."/>
            <person name="Balint B."/>
            <person name="Merenyi Z."/>
            <person name="de Eugenio L."/>
            <person name="Morin E."/>
            <person name="Martinez A.T."/>
            <person name="Baldrian P."/>
            <person name="Stursova M."/>
            <person name="Martinez M.J."/>
            <person name="Novotny C."/>
            <person name="Magnuson J.K."/>
            <person name="Spatafora J.W."/>
            <person name="Maurice S."/>
            <person name="Pangilinan J."/>
            <person name="Andreopoulos W."/>
            <person name="LaButti K."/>
            <person name="Hundley H."/>
            <person name="Na H."/>
            <person name="Kuo A."/>
            <person name="Barry K."/>
            <person name="Lipzen A."/>
            <person name="Henrissat B."/>
            <person name="Riley R."/>
            <person name="Ahrendt S."/>
            <person name="Nagy L.G."/>
            <person name="Grigoriev I.V."/>
            <person name="Martin F."/>
            <person name="Rosso M.N."/>
        </authorList>
    </citation>
    <scope>NUCLEOTIDE SEQUENCE</scope>
    <source>
        <strain evidence="1">CBS 384.51</strain>
    </source>
</reference>
<evidence type="ECO:0000313" key="1">
    <source>
        <dbReference type="EMBL" id="KAI0087368.1"/>
    </source>
</evidence>
<dbReference type="EMBL" id="MU274918">
    <property type="protein sequence ID" value="KAI0087368.1"/>
    <property type="molecule type" value="Genomic_DNA"/>
</dbReference>
<comment type="caution">
    <text evidence="1">The sequence shown here is derived from an EMBL/GenBank/DDBJ whole genome shotgun (WGS) entry which is preliminary data.</text>
</comment>
<name>A0ACB8TZF3_9APHY</name>
<keyword evidence="2" id="KW-1185">Reference proteome</keyword>
<gene>
    <name evidence="1" type="ORF">BDY19DRAFT_1042433</name>
</gene>
<organism evidence="1 2">
    <name type="scientific">Irpex rosettiformis</name>
    <dbReference type="NCBI Taxonomy" id="378272"/>
    <lineage>
        <taxon>Eukaryota</taxon>
        <taxon>Fungi</taxon>
        <taxon>Dikarya</taxon>
        <taxon>Basidiomycota</taxon>
        <taxon>Agaricomycotina</taxon>
        <taxon>Agaricomycetes</taxon>
        <taxon>Polyporales</taxon>
        <taxon>Irpicaceae</taxon>
        <taxon>Irpex</taxon>
    </lineage>
</organism>
<evidence type="ECO:0000313" key="2">
    <source>
        <dbReference type="Proteomes" id="UP001055072"/>
    </source>
</evidence>
<dbReference type="Proteomes" id="UP001055072">
    <property type="component" value="Unassembled WGS sequence"/>
</dbReference>
<proteinExistence type="predicted"/>
<accession>A0ACB8TZF3</accession>
<sequence>MHLSLRYQNEASQVVFEHKSPAQEKARDGIPFLAQPLGVAEPPTGKHSRWADIIWDDKLRVKQRGALLKEVVKGNFDDLNATRHHGGKMWIAPPALIRENKARYFPDIEGTSLATSEKTYTTDILLKKVSLVSILSSKISEIQTHMFTEPTCTQYSGDRHFQHLKINLQENKMRSVLVSFFASSIRKTMPKEQWPFYMISSQNMDYIRDDIGLRNKFIGYVFLVDDKCRIRWAGCADPQPAEIQALRTCTGNLLKRLK</sequence>
<protein>
    <submittedName>
        <fullName evidence="1">ATPase assembly factor ATP10</fullName>
    </submittedName>
</protein>